<keyword evidence="6" id="KW-0963">Cytoplasm</keyword>
<dbReference type="GO" id="GO:0005096">
    <property type="term" value="F:GTPase activator activity"/>
    <property type="evidence" value="ECO:0007669"/>
    <property type="project" value="TreeGrafter"/>
</dbReference>
<evidence type="ECO:0000256" key="1">
    <source>
        <dbReference type="ARBA" id="ARBA00004170"/>
    </source>
</evidence>
<keyword evidence="5" id="KW-1003">Cell membrane</keyword>
<dbReference type="Pfam" id="PF00610">
    <property type="entry name" value="DEP"/>
    <property type="match status" value="1"/>
</dbReference>
<evidence type="ECO:0000256" key="9">
    <source>
        <dbReference type="ARBA" id="ARBA00022729"/>
    </source>
</evidence>
<feature type="region of interest" description="Disordered" evidence="12">
    <location>
        <begin position="475"/>
        <end position="496"/>
    </location>
</feature>
<feature type="domain" description="RGS" evidence="13">
    <location>
        <begin position="333"/>
        <end position="448"/>
    </location>
</feature>
<proteinExistence type="predicted"/>
<dbReference type="InterPro" id="IPR029034">
    <property type="entry name" value="Cystine-knot_cytokine"/>
</dbReference>
<evidence type="ECO:0000256" key="8">
    <source>
        <dbReference type="ARBA" id="ARBA00022700"/>
    </source>
</evidence>
<dbReference type="GO" id="GO:0007186">
    <property type="term" value="P:G protein-coupled receptor signaling pathway"/>
    <property type="evidence" value="ECO:0007669"/>
    <property type="project" value="InterPro"/>
</dbReference>
<dbReference type="PROSITE" id="PS50186">
    <property type="entry name" value="DEP"/>
    <property type="match status" value="1"/>
</dbReference>
<dbReference type="CDD" id="cd08738">
    <property type="entry name" value="RGS_RGS7"/>
    <property type="match status" value="1"/>
</dbReference>
<dbReference type="PANTHER" id="PTHR45746:SF7">
    <property type="entry name" value="REGULATOR OF G-PROTEIN SIGNALING 7"/>
    <property type="match status" value="1"/>
</dbReference>
<feature type="compositionally biased region" description="Basic residues" evidence="12">
    <location>
        <begin position="217"/>
        <end position="228"/>
    </location>
</feature>
<evidence type="ECO:0000256" key="5">
    <source>
        <dbReference type="ARBA" id="ARBA00022475"/>
    </source>
</evidence>
<dbReference type="Gene3D" id="1.10.167.10">
    <property type="entry name" value="Regulator of G-protein Signalling 4, domain 2"/>
    <property type="match status" value="1"/>
</dbReference>
<evidence type="ECO:0000313" key="15">
    <source>
        <dbReference type="EMBL" id="KAK6328644.1"/>
    </source>
</evidence>
<dbReference type="InterPro" id="IPR036388">
    <property type="entry name" value="WH-like_DNA-bd_sf"/>
</dbReference>
<evidence type="ECO:0000256" key="6">
    <source>
        <dbReference type="ARBA" id="ARBA00022490"/>
    </source>
</evidence>
<dbReference type="SUPFAM" id="SSF48097">
    <property type="entry name" value="Regulator of G-protein signaling, RGS"/>
    <property type="match status" value="1"/>
</dbReference>
<evidence type="ECO:0000256" key="7">
    <source>
        <dbReference type="ARBA" id="ARBA00022525"/>
    </source>
</evidence>
<dbReference type="CDD" id="cd00068">
    <property type="entry name" value="GGL"/>
    <property type="match status" value="1"/>
</dbReference>
<dbReference type="FunFam" id="1.10.10.10:FF:000162">
    <property type="entry name" value="Regulator of G-protein signaling 6"/>
    <property type="match status" value="1"/>
</dbReference>
<keyword evidence="9" id="KW-0732">Signal</keyword>
<feature type="compositionally biased region" description="Low complexity" evidence="12">
    <location>
        <begin position="242"/>
        <end position="251"/>
    </location>
</feature>
<dbReference type="FunFam" id="4.10.260.10:FF:000002">
    <property type="entry name" value="Regulator of G-protein signaling 6"/>
    <property type="match status" value="1"/>
</dbReference>
<dbReference type="Pfam" id="PF03045">
    <property type="entry name" value="DAN"/>
    <property type="match status" value="1"/>
</dbReference>
<evidence type="ECO:0000256" key="3">
    <source>
        <dbReference type="ARBA" id="ARBA00004514"/>
    </source>
</evidence>
<dbReference type="InterPro" id="IPR004133">
    <property type="entry name" value="DAN_dom"/>
</dbReference>
<dbReference type="SMART" id="SM00224">
    <property type="entry name" value="GGL"/>
    <property type="match status" value="1"/>
</dbReference>
<dbReference type="Pfam" id="PF00631">
    <property type="entry name" value="G-gamma"/>
    <property type="match status" value="1"/>
</dbReference>
<dbReference type="FunFam" id="1.10.1240.60:FF:000001">
    <property type="entry name" value="Regulator of G-protein signaling 6"/>
    <property type="match status" value="1"/>
</dbReference>
<dbReference type="GO" id="GO:0035556">
    <property type="term" value="P:intracellular signal transduction"/>
    <property type="evidence" value="ECO:0007669"/>
    <property type="project" value="InterPro"/>
</dbReference>
<dbReference type="InterPro" id="IPR015898">
    <property type="entry name" value="G-protein_gamma-like_dom"/>
</dbReference>
<comment type="subcellular location">
    <subcellularLocation>
        <location evidence="2">Cell membrane</location>
    </subcellularLocation>
    <subcellularLocation>
        <location evidence="3">Cytoplasm</location>
        <location evidence="3">Cytosol</location>
    </subcellularLocation>
    <subcellularLocation>
        <location evidence="1">Membrane</location>
        <topology evidence="1">Peripheral membrane protein</topology>
    </subcellularLocation>
    <subcellularLocation>
        <location evidence="4">Secreted</location>
    </subcellularLocation>
</comment>
<evidence type="ECO:0000256" key="4">
    <source>
        <dbReference type="ARBA" id="ARBA00004613"/>
    </source>
</evidence>
<evidence type="ECO:0008006" key="17">
    <source>
        <dbReference type="Google" id="ProtNLM"/>
    </source>
</evidence>
<dbReference type="Gene3D" id="1.10.1240.60">
    <property type="match status" value="1"/>
</dbReference>
<dbReference type="SUPFAM" id="SSF48670">
    <property type="entry name" value="Transducin (heterotrimeric G protein), gamma chain"/>
    <property type="match status" value="1"/>
</dbReference>
<dbReference type="Gene3D" id="4.10.260.10">
    <property type="entry name" value="Transducin (heterotrimeric G protein), gamma chain"/>
    <property type="match status" value="1"/>
</dbReference>
<feature type="region of interest" description="Disordered" evidence="12">
    <location>
        <begin position="213"/>
        <end position="257"/>
    </location>
</feature>
<evidence type="ECO:0000313" key="16">
    <source>
        <dbReference type="Proteomes" id="UP001356427"/>
    </source>
</evidence>
<dbReference type="PROSITE" id="PS50132">
    <property type="entry name" value="RGS"/>
    <property type="match status" value="1"/>
</dbReference>
<evidence type="ECO:0000259" key="13">
    <source>
        <dbReference type="PROSITE" id="PS50132"/>
    </source>
</evidence>
<dbReference type="GO" id="GO:0005886">
    <property type="term" value="C:plasma membrane"/>
    <property type="evidence" value="ECO:0007669"/>
    <property type="project" value="UniProtKB-SubCell"/>
</dbReference>
<keyword evidence="10" id="KW-0472">Membrane</keyword>
<feature type="domain" description="DEP" evidence="14">
    <location>
        <begin position="37"/>
        <end position="112"/>
    </location>
</feature>
<dbReference type="Proteomes" id="UP001356427">
    <property type="component" value="Unassembled WGS sequence"/>
</dbReference>
<dbReference type="GO" id="GO:0008277">
    <property type="term" value="P:regulation of G protein-coupled receptor signaling pathway"/>
    <property type="evidence" value="ECO:0007669"/>
    <property type="project" value="InterPro"/>
</dbReference>
<reference evidence="15 16" key="1">
    <citation type="submission" date="2021-04" db="EMBL/GenBank/DDBJ databases">
        <authorList>
            <person name="De Guttry C."/>
            <person name="Zahm M."/>
            <person name="Klopp C."/>
            <person name="Cabau C."/>
            <person name="Louis A."/>
            <person name="Berthelot C."/>
            <person name="Parey E."/>
            <person name="Roest Crollius H."/>
            <person name="Montfort J."/>
            <person name="Robinson-Rechavi M."/>
            <person name="Bucao C."/>
            <person name="Bouchez O."/>
            <person name="Gislard M."/>
            <person name="Lluch J."/>
            <person name="Milhes M."/>
            <person name="Lampietro C."/>
            <person name="Lopez Roques C."/>
            <person name="Donnadieu C."/>
            <person name="Braasch I."/>
            <person name="Desvignes T."/>
            <person name="Postlethwait J."/>
            <person name="Bobe J."/>
            <person name="Wedekind C."/>
            <person name="Guiguen Y."/>
        </authorList>
    </citation>
    <scope>NUCLEOTIDE SEQUENCE [LARGE SCALE GENOMIC DNA]</scope>
    <source>
        <strain evidence="15">Cs_M1</strain>
        <tissue evidence="15">Blood</tissue>
    </source>
</reference>
<dbReference type="InterPro" id="IPR044926">
    <property type="entry name" value="RGS_subdomain_2"/>
</dbReference>
<dbReference type="InterPro" id="IPR047017">
    <property type="entry name" value="RGS6/7/9/11_DHEX_sf"/>
</dbReference>
<dbReference type="SMART" id="SM01224">
    <property type="entry name" value="G_gamma"/>
    <property type="match status" value="1"/>
</dbReference>
<name>A0AAN8MD56_9TELE</name>
<dbReference type="InterPro" id="IPR047016">
    <property type="entry name" value="RGS6/7/9/11"/>
</dbReference>
<evidence type="ECO:0000256" key="11">
    <source>
        <dbReference type="ARBA" id="ARBA00023157"/>
    </source>
</evidence>
<evidence type="ECO:0000259" key="14">
    <source>
        <dbReference type="PROSITE" id="PS50186"/>
    </source>
</evidence>
<sequence>MAQTNSVGQGSNGVADESPNMIVYRKMEDVIARMQDEKNGIPIRTVKSFLSKIPSVFSGSDIVQWMIKNLNIEDQVEALHLGTLMAAHGYFFPISDHVLTLKDDGTFYRFQTPYFWPSNCWEPENTDYAVYLCKRTMQNKARLELADYEAESLARLQRAFARKWEFIFMQAEAQAKVDKKRDKIERKILDSQERAFWDVHRPVPGCVNTTEVDIKKSSRMKNPHKTRKSVYGPQNDVRNHSPTHTPAPEAKPATEEELQDQITYWGGQLDRHRLKMSKVAESLLAYTEQYVEYDPFITPTDPSNPWISDDTTVWELEASKEPGQQRVKRWAFGINEVLKDQVGREQFLKFLESEFSSENLRFWLAVQEVKKRPIREVPTRVQEIWQEFLASGAPSAINVDSKSYDKTTQNVKDPGRYAFEDAQDHIFKLMKSDSYSRFIRSSAYQELLQAKKKMFWRITLPVLLAGVLCVATETRKPRPQGSIPSPFKTKGNLSDRQRLLPRKPEVLSSSREALVVTERRYLRRDWCKTQPLRQTVSEDGCQSRTVVNRFCYGQCNSFYIPRLMGPSSNRGPGSGRKNHNKAQEPFQSCSFCRPHRVTQLTVQLDCPGLQPTFRHRKVQRVKQCRCMSVDVSGNGKL</sequence>
<dbReference type="PANTHER" id="PTHR45746">
    <property type="entry name" value="LP21163P"/>
    <property type="match status" value="1"/>
</dbReference>
<keyword evidence="16" id="KW-1185">Reference proteome</keyword>
<dbReference type="SMART" id="SM00041">
    <property type="entry name" value="CT"/>
    <property type="match status" value="1"/>
</dbReference>
<evidence type="ECO:0000256" key="10">
    <source>
        <dbReference type="ARBA" id="ARBA00023136"/>
    </source>
</evidence>
<dbReference type="InterPro" id="IPR006207">
    <property type="entry name" value="Cys_knot_C"/>
</dbReference>
<dbReference type="Pfam" id="PF18148">
    <property type="entry name" value="RGS_DHEX"/>
    <property type="match status" value="1"/>
</dbReference>
<dbReference type="InterPro" id="IPR016137">
    <property type="entry name" value="RGS"/>
</dbReference>
<gene>
    <name evidence="15" type="ORF">J4Q44_G00006220</name>
</gene>
<dbReference type="PRINTS" id="PR01301">
    <property type="entry name" value="RGSPROTEIN"/>
</dbReference>
<dbReference type="SMART" id="SM00049">
    <property type="entry name" value="DEP"/>
    <property type="match status" value="1"/>
</dbReference>
<dbReference type="EMBL" id="JAGTTL010000001">
    <property type="protein sequence ID" value="KAK6328644.1"/>
    <property type="molecule type" value="Genomic_DNA"/>
</dbReference>
<dbReference type="Gene3D" id="1.10.10.10">
    <property type="entry name" value="Winged helix-like DNA-binding domain superfamily/Winged helix DNA-binding domain"/>
    <property type="match status" value="1"/>
</dbReference>
<dbReference type="GO" id="GO:0005829">
    <property type="term" value="C:cytosol"/>
    <property type="evidence" value="ECO:0007669"/>
    <property type="project" value="UniProtKB-SubCell"/>
</dbReference>
<dbReference type="AlphaFoldDB" id="A0AAN8MD56"/>
<dbReference type="SUPFAM" id="SSF46785">
    <property type="entry name" value="Winged helix' DNA-binding domain"/>
    <property type="match status" value="1"/>
</dbReference>
<dbReference type="FunFam" id="1.10.167.10:FF:000002">
    <property type="entry name" value="Regulator of G-protein signaling 6 isoform 9"/>
    <property type="match status" value="1"/>
</dbReference>
<comment type="caution">
    <text evidence="15">The sequence shown here is derived from an EMBL/GenBank/DDBJ whole genome shotgun (WGS) entry which is preliminary data.</text>
</comment>
<dbReference type="InterPro" id="IPR040759">
    <property type="entry name" value="RGS_DHEX"/>
</dbReference>
<keyword evidence="7" id="KW-0964">Secreted</keyword>
<dbReference type="Pfam" id="PF00615">
    <property type="entry name" value="RGS"/>
    <property type="match status" value="1"/>
</dbReference>
<dbReference type="CDD" id="cd04450">
    <property type="entry name" value="DEP_RGS7-like"/>
    <property type="match status" value="1"/>
</dbReference>
<evidence type="ECO:0000256" key="2">
    <source>
        <dbReference type="ARBA" id="ARBA00004236"/>
    </source>
</evidence>
<organism evidence="15 16">
    <name type="scientific">Coregonus suidteri</name>
    <dbReference type="NCBI Taxonomy" id="861788"/>
    <lineage>
        <taxon>Eukaryota</taxon>
        <taxon>Metazoa</taxon>
        <taxon>Chordata</taxon>
        <taxon>Craniata</taxon>
        <taxon>Vertebrata</taxon>
        <taxon>Euteleostomi</taxon>
        <taxon>Actinopterygii</taxon>
        <taxon>Neopterygii</taxon>
        <taxon>Teleostei</taxon>
        <taxon>Protacanthopterygii</taxon>
        <taxon>Salmoniformes</taxon>
        <taxon>Salmonidae</taxon>
        <taxon>Coregoninae</taxon>
        <taxon>Coregonus</taxon>
    </lineage>
</organism>
<keyword evidence="8" id="KW-0734">Signal transduction inhibitor</keyword>
<accession>A0AAN8MD56</accession>
<dbReference type="SMART" id="SM00315">
    <property type="entry name" value="RGS"/>
    <property type="match status" value="1"/>
</dbReference>
<dbReference type="GO" id="GO:0043005">
    <property type="term" value="C:neuron projection"/>
    <property type="evidence" value="ECO:0007669"/>
    <property type="project" value="TreeGrafter"/>
</dbReference>
<dbReference type="GO" id="GO:0009968">
    <property type="term" value="P:negative regulation of signal transduction"/>
    <property type="evidence" value="ECO:0007669"/>
    <property type="project" value="UniProtKB-KW"/>
</dbReference>
<keyword evidence="11" id="KW-1015">Disulfide bond</keyword>
<dbReference type="InterPro" id="IPR036305">
    <property type="entry name" value="RGS_sf"/>
</dbReference>
<dbReference type="InterPro" id="IPR000591">
    <property type="entry name" value="DEP_dom"/>
</dbReference>
<evidence type="ECO:0000256" key="12">
    <source>
        <dbReference type="SAM" id="MobiDB-lite"/>
    </source>
</evidence>
<dbReference type="GO" id="GO:0005576">
    <property type="term" value="C:extracellular region"/>
    <property type="evidence" value="ECO:0007669"/>
    <property type="project" value="UniProtKB-SubCell"/>
</dbReference>
<dbReference type="InterPro" id="IPR036390">
    <property type="entry name" value="WH_DNA-bd_sf"/>
</dbReference>
<protein>
    <recommendedName>
        <fullName evidence="17">Regulator of G-protein signaling 7</fullName>
    </recommendedName>
</protein>
<dbReference type="Gene3D" id="2.10.90.10">
    <property type="entry name" value="Cystine-knot cytokines"/>
    <property type="match status" value="1"/>
</dbReference>
<dbReference type="InterPro" id="IPR036284">
    <property type="entry name" value="GGL_sf"/>
</dbReference>